<protein>
    <submittedName>
        <fullName evidence="6">Amino acid adenylation domain-containing protein</fullName>
    </submittedName>
</protein>
<dbReference type="InterPro" id="IPR000873">
    <property type="entry name" value="AMP-dep_synth/lig_dom"/>
</dbReference>
<comment type="caution">
    <text evidence="6">The sequence shown here is derived from an EMBL/GenBank/DDBJ whole genome shotgun (WGS) entry which is preliminary data.</text>
</comment>
<dbReference type="Pfam" id="PF00550">
    <property type="entry name" value="PP-binding"/>
    <property type="match status" value="2"/>
</dbReference>
<sequence>MPEDTAQTVLERRKQLLQQRLREQQLKAAAPEPVPARDPGAPSPLSAAQRRIWFVQNLDPADTAMNVCVAYRLTGELDADRLRQAFETLSARHEVLRTTYHVGEDGEPYQIASADAGAAFKQHDMTALPQATREQRLPALIQREFARPFSLSADAPLRATLLRTDAAEHILVLVAHHIGWDDSSWPVFFTEINHLYRGADANALPPLTAQYIDVETGAAAATESEADIEFWRGALTPVPSRVDLPGTRALSRSSKADRRVRELPAGLMDRVGEFARARSATPFTVLLSAYQALVQRYTAATDFLVSVPVTNRRDNASQALIGYFGNTVLVRSTPDPAMSFTELVDGTRDTSAGAFGHQHVGIDRVIRTIGAERSGGRDALANLVQLSFSVRGDANRFDLPGVVAEELPYGTAVGQEELGLMVVLDDAGVRVEATYLVDELDGDLIADLLDNYAQLLDRALAEPERPLRTVNILRDGDHARILERSSGPRVDDNATTIVDLLAAQIAATPDAEALVSDTERLTYRELGQRVNRLSHWLIAREAGPETVVALRMTTSVEFVVAALAVLRAGAAYLPIDPAYPSDRIEYLLDDAAPALVLDAAALAAVEQDAAELSDQDPADADRTRPLRPSNIAYVIYTSGSTGKPKGVPVPHNAIAEHLIGFQAQWGLTPADRMMQSTSVSFDASLADIFVPLISGATVVVPKPNAFRDLDYITEFVARHEVSVLHMVPSMLATFLLLPGVSDLRSVRRVVVGGEALPGEVADRFAGVFDATLRNHYGPTEAVVCSTHRDIAGPQGAGIVSIGNPNQNVTAYLLDSALQLVPDGVVGEIYLGGAQLARGYLGRAGQSAERFVADPFAPGGRLYRTGDLARRDADGALEFIGRADEQVKIRGYRIELGEVEAAISARPGVAHCVVIVAEHEISGPILAAYVVAEPEVTLDLDTVRTGLEAVLPAHLVPSAFTLIDEIPLTAHGKLDKRALPAPELAVAREYRAPATPTEIRLAGLYGSLFERDTIGADDSFFDLGGHSLLAARLITMIRAEFGIEIDMRVPFDKPTVTGLAAHLVAAFRSEFGIDIDEFSEIGAAAEAAALPQTATRPELGGRTRPEYLPLSYSQRAYWLQRRLEGAIDGENVTYPVRFDGPLDIAALRAALDDVVARHESLRTTFPEHEGNPYQLIHPFESIEVPLEDIGSDPERLRAELDADAAYVFDLGSEALLKLRLLAVGPQTHVLSILMHHIIADRRSCQIFVEDLTRAYRARVRGQAPEWTELAIQFADFALWQREIFDRGADRQVSAYGQAQLDYWRDALSGLPDEIAVAHDKPRPPVLGRNGVSAARTVSAATWDRLRVLAEETSVTEFMLFQAVSAVVLNALGGGEDLAIGAAVANRIGEATDELIGLFANVVVLRNDLSGEPTPRVVLDRVREASLDAISKQGVPFERLVETLNPPRSLARNPLFQVMMHFRHQVSEHDFSGDGEVVMNGIAGYYDVSFMDFHFDYNVMNNGELAVRIVVNPDLYEAATADVFVDVLARVLEAFAEQADVPVAALNVVPEGWDSSRSVVHEANAAAADWYNVGAGDPPRTETERTLVAILEELLGITEITRDDGFFGLGGDSVIAIQWAARATEEGLPLNPQLVFEHFTIADLAAAVDEVIANPPAEEAPAAEHAPMSLSGLDSDALAALQADWGAQD</sequence>
<dbReference type="Gene3D" id="1.10.1200.10">
    <property type="entry name" value="ACP-like"/>
    <property type="match status" value="2"/>
</dbReference>
<organism evidence="6 7">
    <name type="scientific">Nocardia acididurans</name>
    <dbReference type="NCBI Taxonomy" id="2802282"/>
    <lineage>
        <taxon>Bacteria</taxon>
        <taxon>Bacillati</taxon>
        <taxon>Actinomycetota</taxon>
        <taxon>Actinomycetes</taxon>
        <taxon>Mycobacteriales</taxon>
        <taxon>Nocardiaceae</taxon>
        <taxon>Nocardia</taxon>
    </lineage>
</organism>
<dbReference type="Gene3D" id="3.30.559.30">
    <property type="entry name" value="Nonribosomal peptide synthetase, condensation domain"/>
    <property type="match status" value="2"/>
</dbReference>
<reference evidence="6 7" key="1">
    <citation type="submission" date="2021-01" db="EMBL/GenBank/DDBJ databases">
        <title>WGS of actinomycetes isolated from Thailand.</title>
        <authorList>
            <person name="Thawai C."/>
        </authorList>
    </citation>
    <scope>NUCLEOTIDE SEQUENCE [LARGE SCALE GENOMIC DNA]</scope>
    <source>
        <strain evidence="6 7">LPG 2</strain>
    </source>
</reference>
<proteinExistence type="predicted"/>
<feature type="domain" description="Carrier" evidence="5">
    <location>
        <begin position="1576"/>
        <end position="1650"/>
    </location>
</feature>
<dbReference type="NCBIfam" id="TIGR01733">
    <property type="entry name" value="AA-adenyl-dom"/>
    <property type="match status" value="1"/>
</dbReference>
<dbReference type="CDD" id="cd19531">
    <property type="entry name" value="LCL_NRPS-like"/>
    <property type="match status" value="1"/>
</dbReference>
<dbReference type="InterPro" id="IPR045851">
    <property type="entry name" value="AMP-bd_C_sf"/>
</dbReference>
<dbReference type="Gene3D" id="3.30.559.10">
    <property type="entry name" value="Chloramphenicol acetyltransferase-like domain"/>
    <property type="match status" value="2"/>
</dbReference>
<dbReference type="PANTHER" id="PTHR45527">
    <property type="entry name" value="NONRIBOSOMAL PEPTIDE SYNTHETASE"/>
    <property type="match status" value="1"/>
</dbReference>
<dbReference type="InterPro" id="IPR036736">
    <property type="entry name" value="ACP-like_sf"/>
</dbReference>
<evidence type="ECO:0000256" key="3">
    <source>
        <dbReference type="ARBA" id="ARBA00022553"/>
    </source>
</evidence>
<dbReference type="SUPFAM" id="SSF52777">
    <property type="entry name" value="CoA-dependent acyltransferases"/>
    <property type="match status" value="4"/>
</dbReference>
<evidence type="ECO:0000313" key="7">
    <source>
        <dbReference type="Proteomes" id="UP000602198"/>
    </source>
</evidence>
<feature type="region of interest" description="Disordered" evidence="4">
    <location>
        <begin position="23"/>
        <end position="44"/>
    </location>
</feature>
<dbReference type="SUPFAM" id="SSF56801">
    <property type="entry name" value="Acetyl-CoA synthetase-like"/>
    <property type="match status" value="1"/>
</dbReference>
<dbReference type="RefSeq" id="WP_201950010.1">
    <property type="nucleotide sequence ID" value="NZ_JAERRJ010000008.1"/>
</dbReference>
<dbReference type="Gene3D" id="2.30.38.10">
    <property type="entry name" value="Luciferase, Domain 3"/>
    <property type="match status" value="1"/>
</dbReference>
<dbReference type="SMART" id="SM01294">
    <property type="entry name" value="PKS_PP_betabranch"/>
    <property type="match status" value="1"/>
</dbReference>
<dbReference type="InterPro" id="IPR001242">
    <property type="entry name" value="Condensation_dom"/>
</dbReference>
<feature type="domain" description="Carrier" evidence="5">
    <location>
        <begin position="991"/>
        <end position="1066"/>
    </location>
</feature>
<comment type="cofactor">
    <cofactor evidence="1">
        <name>pantetheine 4'-phosphate</name>
        <dbReference type="ChEBI" id="CHEBI:47942"/>
    </cofactor>
</comment>
<dbReference type="Pfam" id="PF00501">
    <property type="entry name" value="AMP-binding"/>
    <property type="match status" value="1"/>
</dbReference>
<evidence type="ECO:0000256" key="1">
    <source>
        <dbReference type="ARBA" id="ARBA00001957"/>
    </source>
</evidence>
<evidence type="ECO:0000259" key="5">
    <source>
        <dbReference type="PROSITE" id="PS50075"/>
    </source>
</evidence>
<dbReference type="SMART" id="SM00823">
    <property type="entry name" value="PKS_PP"/>
    <property type="match status" value="2"/>
</dbReference>
<dbReference type="PROSITE" id="PS00455">
    <property type="entry name" value="AMP_BINDING"/>
    <property type="match status" value="1"/>
</dbReference>
<dbReference type="Proteomes" id="UP000602198">
    <property type="component" value="Unassembled WGS sequence"/>
</dbReference>
<dbReference type="PROSITE" id="PS00012">
    <property type="entry name" value="PHOSPHOPANTETHEINE"/>
    <property type="match status" value="2"/>
</dbReference>
<dbReference type="InterPro" id="IPR006162">
    <property type="entry name" value="Ppantetheine_attach_site"/>
</dbReference>
<name>A0ABS1M9A0_9NOCA</name>
<dbReference type="PANTHER" id="PTHR45527:SF1">
    <property type="entry name" value="FATTY ACID SYNTHASE"/>
    <property type="match status" value="1"/>
</dbReference>
<dbReference type="InterPro" id="IPR025110">
    <property type="entry name" value="AMP-bd_C"/>
</dbReference>
<evidence type="ECO:0000256" key="4">
    <source>
        <dbReference type="SAM" id="MobiDB-lite"/>
    </source>
</evidence>
<keyword evidence="3" id="KW-0597">Phosphoprotein</keyword>
<dbReference type="Gene3D" id="3.30.300.30">
    <property type="match status" value="1"/>
</dbReference>
<keyword evidence="2" id="KW-0596">Phosphopantetheine</keyword>
<gene>
    <name evidence="6" type="ORF">JK358_22770</name>
</gene>
<dbReference type="Pfam" id="PF13193">
    <property type="entry name" value="AMP-binding_C"/>
    <property type="match status" value="1"/>
</dbReference>
<evidence type="ECO:0000256" key="2">
    <source>
        <dbReference type="ARBA" id="ARBA00022450"/>
    </source>
</evidence>
<dbReference type="CDD" id="cd05930">
    <property type="entry name" value="A_NRPS"/>
    <property type="match status" value="1"/>
</dbReference>
<dbReference type="InterPro" id="IPR009081">
    <property type="entry name" value="PP-bd_ACP"/>
</dbReference>
<dbReference type="PROSITE" id="PS50075">
    <property type="entry name" value="CARRIER"/>
    <property type="match status" value="2"/>
</dbReference>
<dbReference type="SUPFAM" id="SSF47336">
    <property type="entry name" value="ACP-like"/>
    <property type="match status" value="2"/>
</dbReference>
<dbReference type="Pfam" id="PF00668">
    <property type="entry name" value="Condensation"/>
    <property type="match status" value="2"/>
</dbReference>
<dbReference type="EMBL" id="JAERRJ010000008">
    <property type="protein sequence ID" value="MBL1077227.1"/>
    <property type="molecule type" value="Genomic_DNA"/>
</dbReference>
<dbReference type="InterPro" id="IPR020806">
    <property type="entry name" value="PKS_PP-bd"/>
</dbReference>
<dbReference type="InterPro" id="IPR010071">
    <property type="entry name" value="AA_adenyl_dom"/>
</dbReference>
<dbReference type="InterPro" id="IPR023213">
    <property type="entry name" value="CAT-like_dom_sf"/>
</dbReference>
<accession>A0ABS1M9A0</accession>
<keyword evidence="7" id="KW-1185">Reference proteome</keyword>
<dbReference type="Gene3D" id="3.40.50.980">
    <property type="match status" value="2"/>
</dbReference>
<evidence type="ECO:0000313" key="6">
    <source>
        <dbReference type="EMBL" id="MBL1077227.1"/>
    </source>
</evidence>
<dbReference type="InterPro" id="IPR020845">
    <property type="entry name" value="AMP-binding_CS"/>
</dbReference>